<dbReference type="PROSITE" id="PS50142">
    <property type="entry name" value="RNASE_3_2"/>
    <property type="match status" value="1"/>
</dbReference>
<sequence>MASRYSPKDEALQFIQGLTNRPPNDESLLWESFQAAGYSSRDGNKNLALPGDAALKFYLIMEGQRINDVVSSIASNDNLSRKGFELGLERYIQGNPAQRGKVSNGTMATTLEAIIGAMFIDSGFDYAVLSDVMARLGLGWPQ</sequence>
<reference key="1">
    <citation type="journal article" date="2014" name="PLoS Genet.">
        <title>Signature Gene Expression Reveals Novel Clues to the Molecular Mechanisms of Dimorphic Transition in Penicillium marneffei.</title>
        <authorList>
            <person name="Yang E."/>
            <person name="Wang G."/>
            <person name="Cai J."/>
            <person name="Woo P.C."/>
            <person name="Lau S.K."/>
            <person name="Yuen K.-Y."/>
            <person name="Chow W.-N."/>
            <person name="Lin X."/>
        </authorList>
    </citation>
    <scope>NUCLEOTIDE SEQUENCE [LARGE SCALE GENOMIC DNA]</scope>
    <source>
        <strain>PM1</strain>
    </source>
</reference>
<dbReference type="InterPro" id="IPR036389">
    <property type="entry name" value="RNase_III_sf"/>
</dbReference>
<dbReference type="InterPro" id="IPR000999">
    <property type="entry name" value="RNase_III_dom"/>
</dbReference>
<feature type="domain" description="RNase III" evidence="1">
    <location>
        <begin position="66"/>
        <end position="123"/>
    </location>
</feature>
<gene>
    <name evidence="2" type="ORF">GQ26_0063320</name>
</gene>
<reference evidence="2" key="2">
    <citation type="journal article" date="2014" name="PLoS Genet.">
        <title>Signature gene expression reveals novel clues to the molecular mechanisms of dimorphic transition in Penicillium marneffei.</title>
        <authorList>
            <person name="Yang E."/>
            <person name="Wang G."/>
            <person name="Cai J."/>
            <person name="Woo P.C."/>
            <person name="Lau S.K."/>
            <person name="Yuen K.-Y."/>
            <person name="Chow W.-N."/>
            <person name="Lin X."/>
        </authorList>
    </citation>
    <scope>NUCLEOTIDE SEQUENCE</scope>
    <source>
        <strain evidence="2">PM1</strain>
    </source>
</reference>
<protein>
    <submittedName>
        <fullName evidence="2">Ribonuclease 3</fullName>
    </submittedName>
</protein>
<dbReference type="EMBL" id="JPOX01000006">
    <property type="protein sequence ID" value="KFX51091.1"/>
    <property type="molecule type" value="Genomic_DNA"/>
</dbReference>
<dbReference type="AlphaFoldDB" id="A0A093VWT2"/>
<dbReference type="Gene3D" id="1.10.1520.10">
    <property type="entry name" value="Ribonuclease III domain"/>
    <property type="match status" value="1"/>
</dbReference>
<evidence type="ECO:0000313" key="2">
    <source>
        <dbReference type="EMBL" id="KFX51091.1"/>
    </source>
</evidence>
<dbReference type="SMART" id="SM00535">
    <property type="entry name" value="RIBOc"/>
    <property type="match status" value="1"/>
</dbReference>
<name>A0A093VWT2_TALMA</name>
<dbReference type="eggNOG" id="ENOG502SSJ0">
    <property type="taxonomic scope" value="Eukaryota"/>
</dbReference>
<dbReference type="GO" id="GO:0006396">
    <property type="term" value="P:RNA processing"/>
    <property type="evidence" value="ECO:0007669"/>
    <property type="project" value="InterPro"/>
</dbReference>
<accession>A0A093VWT2</accession>
<dbReference type="GO" id="GO:0004525">
    <property type="term" value="F:ribonuclease III activity"/>
    <property type="evidence" value="ECO:0007669"/>
    <property type="project" value="InterPro"/>
</dbReference>
<dbReference type="HOGENOM" id="CLU_000907_3_2_1"/>
<organism evidence="2">
    <name type="scientific">Talaromyces marneffei PM1</name>
    <dbReference type="NCBI Taxonomy" id="1077442"/>
    <lineage>
        <taxon>Eukaryota</taxon>
        <taxon>Fungi</taxon>
        <taxon>Dikarya</taxon>
        <taxon>Ascomycota</taxon>
        <taxon>Pezizomycotina</taxon>
        <taxon>Eurotiomycetes</taxon>
        <taxon>Eurotiomycetidae</taxon>
        <taxon>Eurotiales</taxon>
        <taxon>Trichocomaceae</taxon>
        <taxon>Talaromyces</taxon>
        <taxon>Talaromyces sect. Talaromyces</taxon>
    </lineage>
</organism>
<comment type="caution">
    <text evidence="2">The sequence shown here is derived from an EMBL/GenBank/DDBJ whole genome shotgun (WGS) entry which is preliminary data.</text>
</comment>
<dbReference type="Pfam" id="PF00636">
    <property type="entry name" value="Ribonuclease_3"/>
    <property type="match status" value="1"/>
</dbReference>
<evidence type="ECO:0000259" key="1">
    <source>
        <dbReference type="PROSITE" id="PS50142"/>
    </source>
</evidence>
<proteinExistence type="predicted"/>
<dbReference type="SUPFAM" id="SSF69065">
    <property type="entry name" value="RNase III domain-like"/>
    <property type="match status" value="1"/>
</dbReference>
<dbReference type="CDD" id="cd00593">
    <property type="entry name" value="RIBOc"/>
    <property type="match status" value="1"/>
</dbReference>